<evidence type="ECO:0000313" key="7">
    <source>
        <dbReference type="Proteomes" id="UP000288716"/>
    </source>
</evidence>
<dbReference type="GO" id="GO:0008270">
    <property type="term" value="F:zinc ion binding"/>
    <property type="evidence" value="ECO:0007669"/>
    <property type="project" value="UniProtKB-KW"/>
</dbReference>
<dbReference type="PANTHER" id="PTHR23041:SF78">
    <property type="entry name" value="E3 UBIQUITIN-PROTEIN LIGASE RNF4"/>
    <property type="match status" value="1"/>
</dbReference>
<sequence length="143" mass="16290">MIKPQLERFLRNYIAGKRIEFYCGGAQLSLDEMPAENVEFGGHIGVQIVDMPPEIIEVEEQEILGNPVTNETDDDDEEEVSAPECAICLESLEFTPLEERVMTACCHIFCRVCLQQNFDFDNRNCPICRHLLQGYIEDTYAPA</sequence>
<dbReference type="PROSITE" id="PS00518">
    <property type="entry name" value="ZF_RING_1"/>
    <property type="match status" value="1"/>
</dbReference>
<dbReference type="PROSITE" id="PS50089">
    <property type="entry name" value="ZF_RING_2"/>
    <property type="match status" value="1"/>
</dbReference>
<comment type="caution">
    <text evidence="6">The sequence shown here is derived from an EMBL/GenBank/DDBJ whole genome shotgun (WGS) entry which is preliminary data.</text>
</comment>
<evidence type="ECO:0000256" key="2">
    <source>
        <dbReference type="ARBA" id="ARBA00022771"/>
    </source>
</evidence>
<dbReference type="OrthoDB" id="264917at2759"/>
<dbReference type="SMART" id="SM00184">
    <property type="entry name" value="RING"/>
    <property type="match status" value="1"/>
</dbReference>
<dbReference type="EMBL" id="NCKV01011121">
    <property type="protein sequence ID" value="RWS21719.1"/>
    <property type="molecule type" value="Genomic_DNA"/>
</dbReference>
<keyword evidence="3" id="KW-0862">Zinc</keyword>
<dbReference type="Gene3D" id="3.30.40.10">
    <property type="entry name" value="Zinc/RING finger domain, C3HC4 (zinc finger)"/>
    <property type="match status" value="1"/>
</dbReference>
<evidence type="ECO:0000313" key="6">
    <source>
        <dbReference type="EMBL" id="RWS21719.1"/>
    </source>
</evidence>
<dbReference type="InterPro" id="IPR017907">
    <property type="entry name" value="Znf_RING_CS"/>
</dbReference>
<keyword evidence="2 4" id="KW-0863">Zinc-finger</keyword>
<dbReference type="InterPro" id="IPR047134">
    <property type="entry name" value="RNF4"/>
</dbReference>
<name>A0A443S2G4_9ACAR</name>
<keyword evidence="7" id="KW-1185">Reference proteome</keyword>
<dbReference type="SUPFAM" id="SSF57850">
    <property type="entry name" value="RING/U-box"/>
    <property type="match status" value="1"/>
</dbReference>
<evidence type="ECO:0000256" key="3">
    <source>
        <dbReference type="ARBA" id="ARBA00022833"/>
    </source>
</evidence>
<dbReference type="PANTHER" id="PTHR23041">
    <property type="entry name" value="RING FINGER DOMAIN-CONTAINING"/>
    <property type="match status" value="1"/>
</dbReference>
<evidence type="ECO:0000259" key="5">
    <source>
        <dbReference type="PROSITE" id="PS50089"/>
    </source>
</evidence>
<keyword evidence="1" id="KW-0479">Metal-binding</keyword>
<reference evidence="6 7" key="1">
    <citation type="journal article" date="2018" name="Gigascience">
        <title>Genomes of trombidid mites reveal novel predicted allergens and laterally-transferred genes associated with secondary metabolism.</title>
        <authorList>
            <person name="Dong X."/>
            <person name="Chaisiri K."/>
            <person name="Xia D."/>
            <person name="Armstrong S.D."/>
            <person name="Fang Y."/>
            <person name="Donnelly M.J."/>
            <person name="Kadowaki T."/>
            <person name="McGarry J.W."/>
            <person name="Darby A.C."/>
            <person name="Makepeace B.L."/>
        </authorList>
    </citation>
    <scope>NUCLEOTIDE SEQUENCE [LARGE SCALE GENOMIC DNA]</scope>
    <source>
        <strain evidence="6">UoL-UT</strain>
    </source>
</reference>
<protein>
    <recommendedName>
        <fullName evidence="5">RING-type domain-containing protein</fullName>
    </recommendedName>
</protein>
<evidence type="ECO:0000256" key="1">
    <source>
        <dbReference type="ARBA" id="ARBA00022723"/>
    </source>
</evidence>
<gene>
    <name evidence="6" type="ORF">B4U80_11783</name>
</gene>
<feature type="domain" description="RING-type" evidence="5">
    <location>
        <begin position="85"/>
        <end position="129"/>
    </location>
</feature>
<dbReference type="AlphaFoldDB" id="A0A443S2G4"/>
<dbReference type="Pfam" id="PF13639">
    <property type="entry name" value="zf-RING_2"/>
    <property type="match status" value="1"/>
</dbReference>
<proteinExistence type="predicted"/>
<dbReference type="InterPro" id="IPR013083">
    <property type="entry name" value="Znf_RING/FYVE/PHD"/>
</dbReference>
<dbReference type="InterPro" id="IPR001841">
    <property type="entry name" value="Znf_RING"/>
</dbReference>
<organism evidence="6 7">
    <name type="scientific">Leptotrombidium deliense</name>
    <dbReference type="NCBI Taxonomy" id="299467"/>
    <lineage>
        <taxon>Eukaryota</taxon>
        <taxon>Metazoa</taxon>
        <taxon>Ecdysozoa</taxon>
        <taxon>Arthropoda</taxon>
        <taxon>Chelicerata</taxon>
        <taxon>Arachnida</taxon>
        <taxon>Acari</taxon>
        <taxon>Acariformes</taxon>
        <taxon>Trombidiformes</taxon>
        <taxon>Prostigmata</taxon>
        <taxon>Anystina</taxon>
        <taxon>Parasitengona</taxon>
        <taxon>Trombiculoidea</taxon>
        <taxon>Trombiculidae</taxon>
        <taxon>Leptotrombidium</taxon>
    </lineage>
</organism>
<accession>A0A443S2G4</accession>
<evidence type="ECO:0000256" key="4">
    <source>
        <dbReference type="PROSITE-ProRule" id="PRU00175"/>
    </source>
</evidence>
<dbReference type="VEuPathDB" id="VectorBase:LDEU010321"/>
<dbReference type="Proteomes" id="UP000288716">
    <property type="component" value="Unassembled WGS sequence"/>
</dbReference>